<evidence type="ECO:0000313" key="2">
    <source>
        <dbReference type="EMBL" id="MQR98683.1"/>
    </source>
</evidence>
<protein>
    <recommendedName>
        <fullName evidence="1">Carbohydrate kinase PfkB domain-containing protein</fullName>
    </recommendedName>
</protein>
<gene>
    <name evidence="2" type="ORF">GFJ39_05585</name>
</gene>
<keyword evidence="3" id="KW-1185">Reference proteome</keyword>
<dbReference type="SUPFAM" id="SSF53613">
    <property type="entry name" value="Ribokinase-like"/>
    <property type="match status" value="1"/>
</dbReference>
<dbReference type="Gene3D" id="3.40.1190.20">
    <property type="match status" value="1"/>
</dbReference>
<evidence type="ECO:0000313" key="3">
    <source>
        <dbReference type="Proteomes" id="UP000432209"/>
    </source>
</evidence>
<dbReference type="GO" id="GO:0003824">
    <property type="term" value="F:catalytic activity"/>
    <property type="evidence" value="ECO:0007669"/>
    <property type="project" value="UniProtKB-ARBA"/>
</dbReference>
<evidence type="ECO:0000259" key="1">
    <source>
        <dbReference type="Pfam" id="PF00294"/>
    </source>
</evidence>
<accession>A0A7X1VMH4</accession>
<name>A0A7X1VMH4_9PROT</name>
<dbReference type="Pfam" id="PF00294">
    <property type="entry name" value="PfkB"/>
    <property type="match status" value="1"/>
</dbReference>
<dbReference type="InterPro" id="IPR029056">
    <property type="entry name" value="Ribokinase-like"/>
</dbReference>
<proteinExistence type="predicted"/>
<comment type="caution">
    <text evidence="2">The sequence shown here is derived from an EMBL/GenBank/DDBJ whole genome shotgun (WGS) entry which is preliminary data.</text>
</comment>
<feature type="domain" description="Carbohydrate kinase PfkB" evidence="1">
    <location>
        <begin position="6"/>
        <end position="46"/>
    </location>
</feature>
<dbReference type="InterPro" id="IPR011611">
    <property type="entry name" value="PfkB_dom"/>
</dbReference>
<dbReference type="RefSeq" id="WP_325062843.1">
    <property type="nucleotide sequence ID" value="NZ_WIPH01000008.1"/>
</dbReference>
<sequence length="107" mass="11176">MHDGLRCVPGGAANVALSAATLRARVHLVGFMGKDDAAARLKETLKLWPTIVTQQASGFPARTDGEVLKIPEILSAQFGGNVFVTRSKDGVTPDRSMLPPASSAACS</sequence>
<organism evidence="2 3">
    <name type="scientific">Gluconobacter aidae</name>
    <dbReference type="NCBI Taxonomy" id="2662454"/>
    <lineage>
        <taxon>Bacteria</taxon>
        <taxon>Pseudomonadati</taxon>
        <taxon>Pseudomonadota</taxon>
        <taxon>Alphaproteobacteria</taxon>
        <taxon>Acetobacterales</taxon>
        <taxon>Acetobacteraceae</taxon>
        <taxon>Gluconobacter</taxon>
    </lineage>
</organism>
<dbReference type="Proteomes" id="UP000432209">
    <property type="component" value="Unassembled WGS sequence"/>
</dbReference>
<dbReference type="AlphaFoldDB" id="A0A7X1VMH4"/>
<reference evidence="2 3" key="1">
    <citation type="submission" date="2019-10" db="EMBL/GenBank/DDBJ databases">
        <title>Gluconobacter aidae sp. nov., a novel species of acetic acid bacteria isolated in Thailand.</title>
        <authorList>
            <person name="Yukphan P."/>
            <person name="Charoenyingcharoen P."/>
            <person name="Malimas S."/>
            <person name="Muramatsu Y."/>
            <person name="Nakagawa Y."/>
            <person name="Tanasupawat S."/>
            <person name="Yamada Y."/>
        </authorList>
    </citation>
    <scope>NUCLEOTIDE SEQUENCE [LARGE SCALE GENOMIC DNA]</scope>
    <source>
        <strain evidence="2 3">AC10</strain>
    </source>
</reference>
<dbReference type="EMBL" id="WIPH01000008">
    <property type="protein sequence ID" value="MQR98683.1"/>
    <property type="molecule type" value="Genomic_DNA"/>
</dbReference>